<dbReference type="InterPro" id="IPR050821">
    <property type="entry name" value="Cytosolic_carboxypeptidase"/>
</dbReference>
<dbReference type="AlphaFoldDB" id="A0A915PZE6"/>
<dbReference type="GO" id="GO:0004181">
    <property type="term" value="F:metallocarboxypeptidase activity"/>
    <property type="evidence" value="ECO:0007669"/>
    <property type="project" value="InterPro"/>
</dbReference>
<comment type="cofactor">
    <cofactor evidence="1">
        <name>Zn(2+)</name>
        <dbReference type="ChEBI" id="CHEBI:29105"/>
    </cofactor>
</comment>
<evidence type="ECO:0000256" key="2">
    <source>
        <dbReference type="ARBA" id="ARBA00005988"/>
    </source>
</evidence>
<dbReference type="InterPro" id="IPR040626">
    <property type="entry name" value="Pepdidase_M14_N"/>
</dbReference>
<dbReference type="Pfam" id="PF00246">
    <property type="entry name" value="Peptidase_M14"/>
    <property type="match status" value="1"/>
</dbReference>
<sequence>MSCLPLRPFPISSSTPPPITFPLPKEICGNQQQQSLRLHEKKVEESFACVSSMRQVALLSSDEDGGEDDDALFTVSPLDENDEDGCNPISSSFPRHLSLSELTNEYSHYFVEFIEGTTKSESVSVTATSGQSEMGDFADLKTKSPSVFIKIAYPTMILPANLLSILQPLAKIDSKRNLLLNDIAHLREESSFSARTVYDLDHLVSDKSQFLTSSKTLGNDDKNRIGKMDSKNHLLFESRFEGGNLRRAIQVNKRRYQLILSPDINQFRPHFQWFFFEVSNNEVNVDYMFEIINCFKKTSMFNHGMQPVLFSVTDACQGNPKWVRVGSAICYCRNTFMRNDCGKLNDASTPRYYFSLYFTIRFKHYADVCYIAYHFPYTYSMLQATLEMHLMKNGKEKQLYIRNDQLCTSLAGNTVSILTVTANGTREQLINRDVVILCARVHPGENNTSWIMHGIMDFLMSDKNEAMELRDQFIFKLIPMLNVDGVVNGSHRCSLAGIDLNRTWDQPSPVLHPVIYHSKAIIQYIVDVLEKKPFVFIDLHGHSKNFNLVLYGNNPDDSWRILDHWLPGKNDFMSLPLLLHQTCDYFSLSNCRFNITKGKESSGRVTLWRQFGVTRSYTLESTYCGFDSGSLKGCQINIEHLMQMGRQLCETLNHLKHHNPSNEYQDNDDSE</sequence>
<dbReference type="GO" id="GO:0006508">
    <property type="term" value="P:proteolysis"/>
    <property type="evidence" value="ECO:0007669"/>
    <property type="project" value="InterPro"/>
</dbReference>
<evidence type="ECO:0000256" key="3">
    <source>
        <dbReference type="PROSITE-ProRule" id="PRU01379"/>
    </source>
</evidence>
<feature type="active site" description="Proton donor/acceptor" evidence="3">
    <location>
        <position position="620"/>
    </location>
</feature>
<dbReference type="WBParaSite" id="sdigi.contig392.g7986.t1">
    <property type="protein sequence ID" value="sdigi.contig392.g7986.t1"/>
    <property type="gene ID" value="sdigi.contig392.g7986"/>
</dbReference>
<dbReference type="Gene3D" id="2.60.40.3120">
    <property type="match status" value="1"/>
</dbReference>
<dbReference type="GO" id="GO:0008270">
    <property type="term" value="F:zinc ion binding"/>
    <property type="evidence" value="ECO:0007669"/>
    <property type="project" value="InterPro"/>
</dbReference>
<dbReference type="PANTHER" id="PTHR12756:SF11">
    <property type="entry name" value="CYTOSOLIC CARBOXYPEPTIDASE 1"/>
    <property type="match status" value="1"/>
</dbReference>
<feature type="domain" description="Peptidase M14" evidence="4">
    <location>
        <begin position="375"/>
        <end position="648"/>
    </location>
</feature>
<dbReference type="PROSITE" id="PS52035">
    <property type="entry name" value="PEPTIDASE_M14"/>
    <property type="match status" value="1"/>
</dbReference>
<dbReference type="PANTHER" id="PTHR12756">
    <property type="entry name" value="CYTOSOLIC CARBOXYPEPTIDASE"/>
    <property type="match status" value="1"/>
</dbReference>
<evidence type="ECO:0000313" key="5">
    <source>
        <dbReference type="Proteomes" id="UP000887581"/>
    </source>
</evidence>
<accession>A0A915PZE6</accession>
<comment type="similarity">
    <text evidence="2 3">Belongs to the peptidase M14 family.</text>
</comment>
<reference evidence="6" key="1">
    <citation type="submission" date="2022-11" db="UniProtKB">
        <authorList>
            <consortium name="WormBaseParasite"/>
        </authorList>
    </citation>
    <scope>IDENTIFICATION</scope>
</reference>
<name>A0A915PZE6_9BILA</name>
<evidence type="ECO:0000313" key="6">
    <source>
        <dbReference type="WBParaSite" id="sdigi.contig392.g7986.t1"/>
    </source>
</evidence>
<organism evidence="5 6">
    <name type="scientific">Setaria digitata</name>
    <dbReference type="NCBI Taxonomy" id="48799"/>
    <lineage>
        <taxon>Eukaryota</taxon>
        <taxon>Metazoa</taxon>
        <taxon>Ecdysozoa</taxon>
        <taxon>Nematoda</taxon>
        <taxon>Chromadorea</taxon>
        <taxon>Rhabditida</taxon>
        <taxon>Spirurina</taxon>
        <taxon>Spiruromorpha</taxon>
        <taxon>Filarioidea</taxon>
        <taxon>Setariidae</taxon>
        <taxon>Setaria</taxon>
    </lineage>
</organism>
<protein>
    <submittedName>
        <fullName evidence="6">Peptidase M14 carboxypeptidase A domain-containing protein</fullName>
    </submittedName>
</protein>
<dbReference type="Pfam" id="PF18027">
    <property type="entry name" value="Pepdidase_M14_N"/>
    <property type="match status" value="1"/>
</dbReference>
<evidence type="ECO:0000259" key="4">
    <source>
        <dbReference type="PROSITE" id="PS52035"/>
    </source>
</evidence>
<dbReference type="InterPro" id="IPR000834">
    <property type="entry name" value="Peptidase_M14"/>
</dbReference>
<keyword evidence="5" id="KW-1185">Reference proteome</keyword>
<dbReference type="Proteomes" id="UP000887581">
    <property type="component" value="Unplaced"/>
</dbReference>
<dbReference type="SUPFAM" id="SSF53187">
    <property type="entry name" value="Zn-dependent exopeptidases"/>
    <property type="match status" value="1"/>
</dbReference>
<evidence type="ECO:0000256" key="1">
    <source>
        <dbReference type="ARBA" id="ARBA00001947"/>
    </source>
</evidence>
<proteinExistence type="inferred from homology"/>
<dbReference type="Gene3D" id="3.40.630.10">
    <property type="entry name" value="Zn peptidases"/>
    <property type="match status" value="1"/>
</dbReference>